<dbReference type="Proteomes" id="UP000234323">
    <property type="component" value="Unassembled WGS sequence"/>
</dbReference>
<evidence type="ECO:0000313" key="1">
    <source>
        <dbReference type="EMBL" id="PKY56568.1"/>
    </source>
</evidence>
<comment type="caution">
    <text evidence="1">The sequence shown here is derived from an EMBL/GenBank/DDBJ whole genome shotgun (WGS) entry which is preliminary data.</text>
</comment>
<protein>
    <submittedName>
        <fullName evidence="1">Uncharacterized protein</fullName>
    </submittedName>
</protein>
<dbReference type="EMBL" id="LLXI01002229">
    <property type="protein sequence ID" value="PKY56568.1"/>
    <property type="molecule type" value="Genomic_DNA"/>
</dbReference>
<proteinExistence type="predicted"/>
<evidence type="ECO:0000313" key="2">
    <source>
        <dbReference type="Proteomes" id="UP000234323"/>
    </source>
</evidence>
<reference evidence="1 2" key="1">
    <citation type="submission" date="2015-10" db="EMBL/GenBank/DDBJ databases">
        <title>Genome analyses suggest a sexual origin of heterokaryosis in a supposedly ancient asexual fungus.</title>
        <authorList>
            <person name="Ropars J."/>
            <person name="Sedzielewska K."/>
            <person name="Noel J."/>
            <person name="Charron P."/>
            <person name="Farinelli L."/>
            <person name="Marton T."/>
            <person name="Kruger M."/>
            <person name="Pelin A."/>
            <person name="Brachmann A."/>
            <person name="Corradi N."/>
        </authorList>
    </citation>
    <scope>NUCLEOTIDE SEQUENCE [LARGE SCALE GENOMIC DNA]</scope>
    <source>
        <strain evidence="1 2">A4</strain>
    </source>
</reference>
<dbReference type="VEuPathDB" id="FungiDB:RhiirA1_421024"/>
<name>A0A2I1HCG4_9GLOM</name>
<gene>
    <name evidence="1" type="ORF">RhiirA4_411249</name>
</gene>
<keyword evidence="2" id="KW-1185">Reference proteome</keyword>
<organism evidence="1 2">
    <name type="scientific">Rhizophagus irregularis</name>
    <dbReference type="NCBI Taxonomy" id="588596"/>
    <lineage>
        <taxon>Eukaryota</taxon>
        <taxon>Fungi</taxon>
        <taxon>Fungi incertae sedis</taxon>
        <taxon>Mucoromycota</taxon>
        <taxon>Glomeromycotina</taxon>
        <taxon>Glomeromycetes</taxon>
        <taxon>Glomerales</taxon>
        <taxon>Glomeraceae</taxon>
        <taxon>Rhizophagus</taxon>
    </lineage>
</organism>
<dbReference type="AlphaFoldDB" id="A0A2I1HCG4"/>
<accession>A0A2I1HCG4</accession>
<sequence>MKSLILGDCDRLIKFILFGYEETAKDKIDYRHVPSNKLWPGKKFLKDDDFDKRNDEQKDKIKIKPKNNMELAVYYCRGKYNFMIQYY</sequence>